<evidence type="ECO:0000256" key="4">
    <source>
        <dbReference type="ARBA" id="ARBA00023136"/>
    </source>
</evidence>
<comment type="caution">
    <text evidence="9">The sequence shown here is derived from an EMBL/GenBank/DDBJ whole genome shotgun (WGS) entry which is preliminary data.</text>
</comment>
<dbReference type="AlphaFoldDB" id="A0AAV9WXB5"/>
<dbReference type="GO" id="GO:0016020">
    <property type="term" value="C:membrane"/>
    <property type="evidence" value="ECO:0007669"/>
    <property type="project" value="UniProtKB-SubCell"/>
</dbReference>
<dbReference type="InterPro" id="IPR049326">
    <property type="entry name" value="Rhodopsin_dom_fungi"/>
</dbReference>
<keyword evidence="2 7" id="KW-0812">Transmembrane</keyword>
<protein>
    <recommendedName>
        <fullName evidence="8">Rhodopsin domain-containing protein</fullName>
    </recommendedName>
</protein>
<dbReference type="Proteomes" id="UP001365542">
    <property type="component" value="Unassembled WGS sequence"/>
</dbReference>
<feature type="region of interest" description="Disordered" evidence="6">
    <location>
        <begin position="336"/>
        <end position="377"/>
    </location>
</feature>
<evidence type="ECO:0000256" key="2">
    <source>
        <dbReference type="ARBA" id="ARBA00022692"/>
    </source>
</evidence>
<dbReference type="EMBL" id="JAVHJO010000015">
    <property type="protein sequence ID" value="KAK6527681.1"/>
    <property type="molecule type" value="Genomic_DNA"/>
</dbReference>
<name>A0AAV9WXB5_9PEZI</name>
<feature type="compositionally biased region" description="Low complexity" evidence="6">
    <location>
        <begin position="398"/>
        <end position="407"/>
    </location>
</feature>
<evidence type="ECO:0000313" key="10">
    <source>
        <dbReference type="Proteomes" id="UP001365542"/>
    </source>
</evidence>
<feature type="domain" description="Rhodopsin" evidence="8">
    <location>
        <begin position="25"/>
        <end position="267"/>
    </location>
</feature>
<evidence type="ECO:0000256" key="6">
    <source>
        <dbReference type="SAM" id="MobiDB-lite"/>
    </source>
</evidence>
<keyword evidence="4 7" id="KW-0472">Membrane</keyword>
<evidence type="ECO:0000259" key="8">
    <source>
        <dbReference type="Pfam" id="PF20684"/>
    </source>
</evidence>
<dbReference type="Pfam" id="PF20684">
    <property type="entry name" value="Fung_rhodopsin"/>
    <property type="match status" value="1"/>
</dbReference>
<feature type="transmembrane region" description="Helical" evidence="7">
    <location>
        <begin position="176"/>
        <end position="198"/>
    </location>
</feature>
<feature type="transmembrane region" description="Helical" evidence="7">
    <location>
        <begin position="244"/>
        <end position="267"/>
    </location>
</feature>
<evidence type="ECO:0000256" key="1">
    <source>
        <dbReference type="ARBA" id="ARBA00004141"/>
    </source>
</evidence>
<comment type="subcellular location">
    <subcellularLocation>
        <location evidence="1">Membrane</location>
        <topology evidence="1">Multi-pass membrane protein</topology>
    </subcellularLocation>
</comment>
<keyword evidence="3 7" id="KW-1133">Transmembrane helix</keyword>
<feature type="transmembrane region" description="Helical" evidence="7">
    <location>
        <begin position="6"/>
        <end position="29"/>
    </location>
</feature>
<evidence type="ECO:0000256" key="7">
    <source>
        <dbReference type="SAM" id="Phobius"/>
    </source>
</evidence>
<evidence type="ECO:0000256" key="5">
    <source>
        <dbReference type="ARBA" id="ARBA00038359"/>
    </source>
</evidence>
<evidence type="ECO:0000313" key="9">
    <source>
        <dbReference type="EMBL" id="KAK6527681.1"/>
    </source>
</evidence>
<keyword evidence="10" id="KW-1185">Reference proteome</keyword>
<dbReference type="InterPro" id="IPR052337">
    <property type="entry name" value="SAT4-like"/>
</dbReference>
<gene>
    <name evidence="9" type="ORF">TWF694_004662</name>
</gene>
<proteinExistence type="inferred from homology"/>
<reference evidence="9 10" key="1">
    <citation type="submission" date="2019-10" db="EMBL/GenBank/DDBJ databases">
        <authorList>
            <person name="Palmer J.M."/>
        </authorList>
    </citation>
    <scope>NUCLEOTIDE SEQUENCE [LARGE SCALE GENOMIC DNA]</scope>
    <source>
        <strain evidence="9 10">TWF694</strain>
    </source>
</reference>
<comment type="similarity">
    <text evidence="5">Belongs to the SAT4 family.</text>
</comment>
<feature type="transmembrane region" description="Helical" evidence="7">
    <location>
        <begin position="128"/>
        <end position="156"/>
    </location>
</feature>
<feature type="transmembrane region" description="Helical" evidence="7">
    <location>
        <begin position="97"/>
        <end position="116"/>
    </location>
</feature>
<accession>A0AAV9WXB5</accession>
<feature type="transmembrane region" description="Helical" evidence="7">
    <location>
        <begin position="36"/>
        <end position="56"/>
    </location>
</feature>
<dbReference type="PANTHER" id="PTHR33048:SF92">
    <property type="entry name" value="INTEGRAL MEMBRANE PROTEIN"/>
    <property type="match status" value="1"/>
</dbReference>
<dbReference type="PANTHER" id="PTHR33048">
    <property type="entry name" value="PTH11-LIKE INTEGRAL MEMBRANE PROTEIN (AFU_ORTHOLOGUE AFUA_5G11245)"/>
    <property type="match status" value="1"/>
</dbReference>
<feature type="transmembrane region" description="Helical" evidence="7">
    <location>
        <begin position="210"/>
        <end position="232"/>
    </location>
</feature>
<organism evidence="9 10">
    <name type="scientific">Orbilia ellipsospora</name>
    <dbReference type="NCBI Taxonomy" id="2528407"/>
    <lineage>
        <taxon>Eukaryota</taxon>
        <taxon>Fungi</taxon>
        <taxon>Dikarya</taxon>
        <taxon>Ascomycota</taxon>
        <taxon>Pezizomycotina</taxon>
        <taxon>Orbiliomycetes</taxon>
        <taxon>Orbiliales</taxon>
        <taxon>Orbiliaceae</taxon>
        <taxon>Orbilia</taxon>
    </lineage>
</organism>
<evidence type="ECO:0000256" key="3">
    <source>
        <dbReference type="ARBA" id="ARBA00022989"/>
    </source>
</evidence>
<feature type="region of interest" description="Disordered" evidence="6">
    <location>
        <begin position="389"/>
        <end position="425"/>
    </location>
</feature>
<sequence length="482" mass="54147">MAVSGLAAQIIQWVAFGITVPFVVLRLYARHRALRLGLSDLLVVLTLAMFLTHLILNTELARHGLFDNDLSYVHGWTTAFPDKGVRTYLMKISYAGYIPYLLELWGVKFSLIALYYTLITVQLPKLRIALHCITAYTVVTIIISLIIYLFWCVPITMNWSVDPEDRKKCTAGQVPYLVPVGFHMSSDFALYLLPFILLKSLSMRLPRRQFAGVLGLFGLGAICICISIGRIIAGKQEAKVTTVVVWTALEMAAGVIVICLPALKVLLPKRRSHQGSIRLSSAQGDSSGAAAVKDEETFGSWFTNKTNTVKSRTLSRASDILYSHSSVIEEGTTLEMEAQQRHRESQQQQQSQPQRRHSQASQNRRSGRSSHASQSRFLRRLSLSREHSIREPDAAHIPSSPTRIPSSPDRRRHSRDAVTYPPSEFKVEESLRQNNGNVQESVNALRDDILRSISFAYDEQVYKHEHHTHPPGKTTGSGSNWR</sequence>